<dbReference type="GO" id="GO:0001228">
    <property type="term" value="F:DNA-binding transcription activator activity, RNA polymerase II-specific"/>
    <property type="evidence" value="ECO:0007669"/>
    <property type="project" value="InterPro"/>
</dbReference>
<dbReference type="InterPro" id="IPR036115">
    <property type="entry name" value="GCM_dom_sf"/>
</dbReference>
<dbReference type="PROSITE" id="PS50807">
    <property type="entry name" value="GCM"/>
    <property type="match status" value="1"/>
</dbReference>
<keyword evidence="4" id="KW-0804">Transcription</keyword>
<dbReference type="PANTHER" id="PTHR12414:SF8">
    <property type="entry name" value="TRANSCRIPTION FACTOR GLIAL CELLS MISSING-RELATED"/>
    <property type="match status" value="1"/>
</dbReference>
<keyword evidence="9" id="KW-1185">Reference proteome</keyword>
<feature type="compositionally biased region" description="Polar residues" evidence="6">
    <location>
        <begin position="1024"/>
        <end position="1046"/>
    </location>
</feature>
<dbReference type="InterPro" id="IPR003902">
    <property type="entry name" value="Tscrpt_reg_GCM"/>
</dbReference>
<feature type="region of interest" description="Disordered" evidence="6">
    <location>
        <begin position="39"/>
        <end position="82"/>
    </location>
</feature>
<dbReference type="SUPFAM" id="SSF90073">
    <property type="entry name" value="GCM domain"/>
    <property type="match status" value="1"/>
</dbReference>
<evidence type="ECO:0000256" key="5">
    <source>
        <dbReference type="ARBA" id="ARBA00023242"/>
    </source>
</evidence>
<keyword evidence="2" id="KW-0805">Transcription regulation</keyword>
<dbReference type="AlphaFoldDB" id="A0A4E0S0S5"/>
<dbReference type="PANTHER" id="PTHR12414">
    <property type="entry name" value="GLIAL CELLS MISSING RELATED/GLIDE"/>
    <property type="match status" value="1"/>
</dbReference>
<accession>A0A4E0S0S5</accession>
<organism evidence="8 9">
    <name type="scientific">Fasciola hepatica</name>
    <name type="common">Liver fluke</name>
    <dbReference type="NCBI Taxonomy" id="6192"/>
    <lineage>
        <taxon>Eukaryota</taxon>
        <taxon>Metazoa</taxon>
        <taxon>Spiralia</taxon>
        <taxon>Lophotrochozoa</taxon>
        <taxon>Platyhelminthes</taxon>
        <taxon>Trematoda</taxon>
        <taxon>Digenea</taxon>
        <taxon>Plagiorchiida</taxon>
        <taxon>Echinostomata</taxon>
        <taxon>Echinostomatoidea</taxon>
        <taxon>Fasciolidae</taxon>
        <taxon>Fasciola</taxon>
    </lineage>
</organism>
<dbReference type="InterPro" id="IPR039791">
    <property type="entry name" value="GCM"/>
</dbReference>
<evidence type="ECO:0000256" key="4">
    <source>
        <dbReference type="ARBA" id="ARBA00023163"/>
    </source>
</evidence>
<dbReference type="Gene3D" id="3.30.70.3530">
    <property type="entry name" value="GCM motif"/>
    <property type="match status" value="1"/>
</dbReference>
<evidence type="ECO:0000256" key="3">
    <source>
        <dbReference type="ARBA" id="ARBA00023125"/>
    </source>
</evidence>
<evidence type="ECO:0000259" key="7">
    <source>
        <dbReference type="PROSITE" id="PS50807"/>
    </source>
</evidence>
<gene>
    <name evidence="8" type="ORF">D915_000002</name>
</gene>
<dbReference type="Proteomes" id="UP000230066">
    <property type="component" value="Unassembled WGS sequence"/>
</dbReference>
<dbReference type="GO" id="GO:0042063">
    <property type="term" value="P:gliogenesis"/>
    <property type="evidence" value="ECO:0007669"/>
    <property type="project" value="TreeGrafter"/>
</dbReference>
<keyword evidence="1" id="KW-0217">Developmental protein</keyword>
<dbReference type="Gene3D" id="2.20.25.670">
    <property type="entry name" value="GCM domain, large subdomain"/>
    <property type="match status" value="1"/>
</dbReference>
<evidence type="ECO:0000256" key="2">
    <source>
        <dbReference type="ARBA" id="ARBA00023015"/>
    </source>
</evidence>
<feature type="region of interest" description="Disordered" evidence="6">
    <location>
        <begin position="1022"/>
        <end position="1053"/>
    </location>
</feature>
<feature type="compositionally biased region" description="Low complexity" evidence="6">
    <location>
        <begin position="55"/>
        <end position="77"/>
    </location>
</feature>
<dbReference type="Pfam" id="PF03615">
    <property type="entry name" value="GCM"/>
    <property type="match status" value="1"/>
</dbReference>
<dbReference type="EMBL" id="JXXN02000001">
    <property type="protein sequence ID" value="THD29137.1"/>
    <property type="molecule type" value="Genomic_DNA"/>
</dbReference>
<dbReference type="InterPro" id="IPR043020">
    <property type="entry name" value="GCM_large"/>
</dbReference>
<evidence type="ECO:0000313" key="8">
    <source>
        <dbReference type="EMBL" id="THD29137.1"/>
    </source>
</evidence>
<name>A0A4E0S0S5_FASHE</name>
<evidence type="ECO:0000256" key="1">
    <source>
        <dbReference type="ARBA" id="ARBA00022473"/>
    </source>
</evidence>
<evidence type="ECO:0000313" key="9">
    <source>
        <dbReference type="Proteomes" id="UP000230066"/>
    </source>
</evidence>
<keyword evidence="3" id="KW-0238">DNA-binding</keyword>
<dbReference type="InterPro" id="IPR043021">
    <property type="entry name" value="GCM_small"/>
</dbReference>
<protein>
    <submittedName>
        <fullName evidence="8">Glial cells missing 2</fullName>
    </submittedName>
</protein>
<dbReference type="GO" id="GO:0005634">
    <property type="term" value="C:nucleus"/>
    <property type="evidence" value="ECO:0007669"/>
    <property type="project" value="TreeGrafter"/>
</dbReference>
<reference evidence="8" key="1">
    <citation type="submission" date="2019-03" db="EMBL/GenBank/DDBJ databases">
        <title>Improved annotation for the trematode Fasciola hepatica.</title>
        <authorList>
            <person name="Choi Y.-J."/>
            <person name="Martin J."/>
            <person name="Mitreva M."/>
        </authorList>
    </citation>
    <scope>NUCLEOTIDE SEQUENCE [LARGE SCALE GENOMIC DNA]</scope>
</reference>
<keyword evidence="5" id="KW-0539">Nucleus</keyword>
<feature type="domain" description="GCM" evidence="7">
    <location>
        <begin position="278"/>
        <end position="433"/>
    </location>
</feature>
<proteinExistence type="predicted"/>
<comment type="caution">
    <text evidence="8">The sequence shown here is derived from an EMBL/GenBank/DDBJ whole genome shotgun (WGS) entry which is preliminary data.</text>
</comment>
<evidence type="ECO:0000256" key="6">
    <source>
        <dbReference type="SAM" id="MobiDB-lite"/>
    </source>
</evidence>
<dbReference type="GO" id="GO:0000978">
    <property type="term" value="F:RNA polymerase II cis-regulatory region sequence-specific DNA binding"/>
    <property type="evidence" value="ECO:0007669"/>
    <property type="project" value="TreeGrafter"/>
</dbReference>
<sequence length="1069" mass="117100">MIVTAASQSKMGMTGVWTWSELTEPTGQLYEVDESHVIPTRKKSVSPEPALPVHAPSSSATTNTTTPPAPATSTTTSHEPAFHSVPASTGLVSWTAGSTGFNIKSVELTTTSTTAKLSSPSQSLSSFPSSLLSTSSSCSSSSSASELQVTISTFQDPPKYLCHQIDPIGATVTSVSSAALDPSTSYLDIVDYTNGSRSEADGSTDAGLCDVDLAQPGIYESVLPGPQWSTFHSLPSIQSYHSLEVEPVGGNEKNRYVEDSFIEPPTTKCSSQSADVKHQWDIKDVKLPKVTTFDTYEQWPTGHCRRVYPHSCERARRHQSGWAMRNTNNHNPQVLKKSCLGVLECSVGCVVQGKPLSLRPAICDKARKKQTHRPCITPGCPGRLVLRNCRGHSGYPVTHFWRFANGAVYFEAKGEHDHNRPSLKTFGLSENYPSSPLSSTGSTCSVGLICRDPPSRQLLLPGLPQASELLSGLNPSMSLLNQTSTDALCLPSVLSTMSQRLTGQESFSYSNRTGSRTEKKKTVRVGNEKRDKRAMSFCNKLPRLVGLQKPTSGFVSWDLAQTRPLASVKRGRRGLRRKTIQDDIENLMIEGIMGHMTSPTRIQPVPLPLQAHSQSSQASSFTSPIANHYPLSWDPQPQWQPNESVITTGIQVTHEEQQVNMNSTAEISVEPIYHTIPVTSMQYMHDNISLVPGSSMQMISFEPDTNTVGDTKTQFYHPSPVIQSSPQLPSSNTSLLLDCGTRTTPIYSGLPVALTYSSLSSTQSSYYSDPATSTINSTSVDQGEFAPLEGQEWFMRQSPTNHQMSVSVNEHIPLQDSYTAWPTDGSELACCGTVHEEFQVPNEIGESVNCKHVVSDPGVRCFDRYYHPHHYTWTAEQPQGEQSIIPKEQVIGEPPVESIRDSRCTELLHLREWLSHDPQPENEWNQWSSSVDAQTAETCMNYTGGNNWPSSFYPTGLNTDSQVAGIHDSSDWIPTPTPDVLPNPEPVPIGTPSYVVTVPQLKCTTRIPTVDELFHTLTPDLSGATRSSDTYPSSRTNFLTTPSSTAPIEWTDSDRTDPMSADYVFIDTV</sequence>